<dbReference type="GO" id="GO:0006508">
    <property type="term" value="P:proteolysis"/>
    <property type="evidence" value="ECO:0007669"/>
    <property type="project" value="UniProtKB-KW"/>
</dbReference>
<keyword evidence="19" id="KW-1035">Host cytoplasm</keyword>
<evidence type="ECO:0000256" key="13">
    <source>
        <dbReference type="ARBA" id="ARBA00022813"/>
    </source>
</evidence>
<dbReference type="GO" id="GO:0046872">
    <property type="term" value="F:metal ion binding"/>
    <property type="evidence" value="ECO:0007669"/>
    <property type="project" value="UniProtKB-KW"/>
</dbReference>
<evidence type="ECO:0000259" key="21">
    <source>
        <dbReference type="PROSITE" id="PS51771"/>
    </source>
</evidence>
<name>A0A1J8P112_9GAMM</name>
<evidence type="ECO:0000256" key="4">
    <source>
        <dbReference type="ARBA" id="ARBA00022511"/>
    </source>
</evidence>
<dbReference type="GO" id="GO:0020002">
    <property type="term" value="C:host cell plasma membrane"/>
    <property type="evidence" value="ECO:0007669"/>
    <property type="project" value="UniProtKB-SubCell"/>
</dbReference>
<evidence type="ECO:0000256" key="19">
    <source>
        <dbReference type="ARBA" id="ARBA00023200"/>
    </source>
</evidence>
<evidence type="ECO:0000256" key="11">
    <source>
        <dbReference type="ARBA" id="ARBA00022801"/>
    </source>
</evidence>
<dbReference type="GO" id="GO:0008234">
    <property type="term" value="F:cysteine-type peptidase activity"/>
    <property type="evidence" value="ECO:0007669"/>
    <property type="project" value="UniProtKB-KW"/>
</dbReference>
<evidence type="ECO:0000256" key="1">
    <source>
        <dbReference type="ARBA" id="ARBA00001946"/>
    </source>
</evidence>
<dbReference type="GO" id="GO:0016740">
    <property type="term" value="F:transferase activity"/>
    <property type="evidence" value="ECO:0007669"/>
    <property type="project" value="UniProtKB-KW"/>
</dbReference>
<keyword evidence="14" id="KW-0460">Magnesium</keyword>
<keyword evidence="16" id="KW-0843">Virulence</keyword>
<evidence type="ECO:0000256" key="2">
    <source>
        <dbReference type="ARBA" id="ARBA00004165"/>
    </source>
</evidence>
<keyword evidence="6" id="KW-0800">Toxin</keyword>
<dbReference type="CDD" id="cd20500">
    <property type="entry name" value="Peptidase_C80"/>
    <property type="match status" value="1"/>
</dbReference>
<comment type="subcellular location">
    <subcellularLocation>
        <location evidence="2">Host cell membrane</location>
    </subcellularLocation>
    <subcellularLocation>
        <location evidence="20">Host cytoplasm</location>
        <location evidence="20">Host cytosol</location>
    </subcellularLocation>
    <subcellularLocation>
        <location evidence="3">Secreted</location>
    </subcellularLocation>
</comment>
<feature type="domain" description="Peptidase C80" evidence="21">
    <location>
        <begin position="25"/>
        <end position="209"/>
    </location>
</feature>
<comment type="caution">
    <text evidence="22">The sequence shown here is derived from an EMBL/GenBank/DDBJ whole genome shotgun (WGS) entry which is preliminary data.</text>
</comment>
<evidence type="ECO:0000256" key="15">
    <source>
        <dbReference type="ARBA" id="ARBA00022870"/>
    </source>
</evidence>
<dbReference type="Pfam" id="PF11713">
    <property type="entry name" value="Peptidase_C80"/>
    <property type="match status" value="1"/>
</dbReference>
<keyword evidence="17" id="KW-0446">Lipid-binding</keyword>
<organism evidence="22 23">
    <name type="scientific">Bathymodiolus thermophilus thioautotrophic gill symbiont</name>
    <dbReference type="NCBI Taxonomy" id="2360"/>
    <lineage>
        <taxon>Bacteria</taxon>
        <taxon>Pseudomonadati</taxon>
        <taxon>Pseudomonadota</taxon>
        <taxon>Gammaproteobacteria</taxon>
        <taxon>sulfur-oxidizing symbionts</taxon>
    </lineage>
</organism>
<evidence type="ECO:0000256" key="20">
    <source>
        <dbReference type="ARBA" id="ARBA00023586"/>
    </source>
</evidence>
<evidence type="ECO:0000313" key="22">
    <source>
        <dbReference type="EMBL" id="OJA03294.1"/>
    </source>
</evidence>
<keyword evidence="8" id="KW-0808">Transferase</keyword>
<comment type="cofactor">
    <cofactor evidence="1">
        <name>Mg(2+)</name>
        <dbReference type="ChEBI" id="CHEBI:18420"/>
    </cofactor>
</comment>
<keyword evidence="7" id="KW-0645">Protease</keyword>
<dbReference type="InterPro" id="IPR038383">
    <property type="entry name" value="CPD_dom_sf"/>
</dbReference>
<keyword evidence="4" id="KW-1032">Host cell membrane</keyword>
<evidence type="ECO:0000313" key="23">
    <source>
        <dbReference type="Proteomes" id="UP000182798"/>
    </source>
</evidence>
<dbReference type="EMBL" id="MIQH01000806">
    <property type="protein sequence ID" value="OJA03294.1"/>
    <property type="molecule type" value="Genomic_DNA"/>
</dbReference>
<keyword evidence="9" id="KW-0479">Metal-binding</keyword>
<dbReference type="InterPro" id="IPR020974">
    <property type="entry name" value="CPD_dom"/>
</dbReference>
<evidence type="ECO:0000256" key="7">
    <source>
        <dbReference type="ARBA" id="ARBA00022670"/>
    </source>
</evidence>
<evidence type="ECO:0000256" key="18">
    <source>
        <dbReference type="ARBA" id="ARBA00023136"/>
    </source>
</evidence>
<keyword evidence="15" id="KW-1043">Host membrane</keyword>
<evidence type="ECO:0000256" key="3">
    <source>
        <dbReference type="ARBA" id="ARBA00004613"/>
    </source>
</evidence>
<dbReference type="GO" id="GO:0008289">
    <property type="term" value="F:lipid binding"/>
    <property type="evidence" value="ECO:0007669"/>
    <property type="project" value="UniProtKB-KW"/>
</dbReference>
<dbReference type="Gene3D" id="3.40.50.11050">
    <property type="match status" value="1"/>
</dbReference>
<dbReference type="GO" id="GO:0044164">
    <property type="term" value="C:host cell cytosol"/>
    <property type="evidence" value="ECO:0007669"/>
    <property type="project" value="UniProtKB-SubCell"/>
</dbReference>
<keyword evidence="5" id="KW-0964">Secreted</keyword>
<dbReference type="AlphaFoldDB" id="A0A1J8P112"/>
<dbReference type="PROSITE" id="PS51771">
    <property type="entry name" value="CGT_MARTX_CPD"/>
    <property type="match status" value="1"/>
</dbReference>
<keyword evidence="18" id="KW-0472">Membrane</keyword>
<evidence type="ECO:0000256" key="8">
    <source>
        <dbReference type="ARBA" id="ARBA00022679"/>
    </source>
</evidence>
<sequence length="260" mass="28481">VYSYDKNGKVESKVYDNNGVLVKYNGQHLDGTRYKSNVIVQNSDNATVAEAANALFNKHPNTSVIVKFDQNGNLVTLKGEAYTPTGDIRVNFVDHGVNLTQEGAQSLADKAKILQQTYGNNNTKIKRMALVGCDTDGVDQALTRNFANAVYNDMPALKQTEITGRTGQVQVNDNGTKTMTTGGTKTIYSWDNDGGGIAQKTETVKSYSDSLENPLGKFDDQIKEIDALLKITPMSESTKKILTDTRNAFSDINYIYQTAP</sequence>
<evidence type="ECO:0000256" key="14">
    <source>
        <dbReference type="ARBA" id="ARBA00022842"/>
    </source>
</evidence>
<proteinExistence type="predicted"/>
<dbReference type="GO" id="GO:0090729">
    <property type="term" value="F:toxin activity"/>
    <property type="evidence" value="ECO:0007669"/>
    <property type="project" value="UniProtKB-KW"/>
</dbReference>
<accession>A0A1J8P112</accession>
<evidence type="ECO:0000256" key="5">
    <source>
        <dbReference type="ARBA" id="ARBA00022525"/>
    </source>
</evidence>
<feature type="non-terminal residue" evidence="22">
    <location>
        <position position="260"/>
    </location>
</feature>
<evidence type="ECO:0000256" key="10">
    <source>
        <dbReference type="ARBA" id="ARBA00022737"/>
    </source>
</evidence>
<dbReference type="Proteomes" id="UP000182798">
    <property type="component" value="Unassembled WGS sequence"/>
</dbReference>
<keyword evidence="10" id="KW-0677">Repeat</keyword>
<evidence type="ECO:0000256" key="12">
    <source>
        <dbReference type="ARBA" id="ARBA00022807"/>
    </source>
</evidence>
<reference evidence="23" key="1">
    <citation type="submission" date="2016-09" db="EMBL/GenBank/DDBJ databases">
        <title>Genome Sequence of Bathymodiolus thermophilus sulfur-oxidizing gill endosymbiont.</title>
        <authorList>
            <person name="Ponnudurai R."/>
            <person name="Kleiner M."/>
            <person name="Sayavedra L."/>
            <person name="Thuermer A."/>
            <person name="Felbeck H."/>
            <person name="Schlueter R."/>
            <person name="Schweder T."/>
            <person name="Markert S."/>
        </authorList>
    </citation>
    <scope>NUCLEOTIDE SEQUENCE [LARGE SCALE GENOMIC DNA]</scope>
    <source>
        <strain evidence="23">BAT/CrabSpa'14</strain>
    </source>
</reference>
<protein>
    <recommendedName>
        <fullName evidence="21">Peptidase C80 domain-containing protein</fullName>
    </recommendedName>
</protein>
<keyword evidence="11" id="KW-0378">Hydrolase</keyword>
<dbReference type="OrthoDB" id="6681382at2"/>
<keyword evidence="13" id="KW-0068">Autocatalytic cleavage</keyword>
<keyword evidence="12" id="KW-0788">Thiol protease</keyword>
<dbReference type="GO" id="GO:0005576">
    <property type="term" value="C:extracellular region"/>
    <property type="evidence" value="ECO:0007669"/>
    <property type="project" value="UniProtKB-SubCell"/>
</dbReference>
<evidence type="ECO:0000256" key="17">
    <source>
        <dbReference type="ARBA" id="ARBA00023121"/>
    </source>
</evidence>
<evidence type="ECO:0000256" key="9">
    <source>
        <dbReference type="ARBA" id="ARBA00022723"/>
    </source>
</evidence>
<feature type="non-terminal residue" evidence="22">
    <location>
        <position position="1"/>
    </location>
</feature>
<evidence type="ECO:0000256" key="16">
    <source>
        <dbReference type="ARBA" id="ARBA00023026"/>
    </source>
</evidence>
<dbReference type="RefSeq" id="WP_143108839.1">
    <property type="nucleotide sequence ID" value="NZ_MIQH01000806.1"/>
</dbReference>
<evidence type="ECO:0000256" key="6">
    <source>
        <dbReference type="ARBA" id="ARBA00022656"/>
    </source>
</evidence>
<gene>
    <name evidence="22" type="ORF">BGC33_02805</name>
</gene>